<keyword evidence="11" id="KW-1185">Reference proteome</keyword>
<evidence type="ECO:0000256" key="8">
    <source>
        <dbReference type="SAM" id="MobiDB-lite"/>
    </source>
</evidence>
<evidence type="ECO:0000256" key="6">
    <source>
        <dbReference type="ARBA" id="ARBA00023242"/>
    </source>
</evidence>
<dbReference type="Proteomes" id="UP000823561">
    <property type="component" value="Chromosome 7"/>
</dbReference>
<dbReference type="InterPro" id="IPR003656">
    <property type="entry name" value="Znf_BED"/>
</dbReference>
<feature type="compositionally biased region" description="Acidic residues" evidence="8">
    <location>
        <begin position="111"/>
        <end position="141"/>
    </location>
</feature>
<dbReference type="InterPro" id="IPR012337">
    <property type="entry name" value="RNaseH-like_sf"/>
</dbReference>
<dbReference type="SUPFAM" id="SSF53098">
    <property type="entry name" value="Ribonuclease H-like"/>
    <property type="match status" value="1"/>
</dbReference>
<evidence type="ECO:0000256" key="7">
    <source>
        <dbReference type="PROSITE-ProRule" id="PRU00027"/>
    </source>
</evidence>
<dbReference type="GO" id="GO:0046983">
    <property type="term" value="F:protein dimerization activity"/>
    <property type="evidence" value="ECO:0007669"/>
    <property type="project" value="InterPro"/>
</dbReference>
<dbReference type="PANTHER" id="PTHR47241">
    <property type="entry name" value="FINGER PROTEIN, PUTATIVE-RELATED"/>
    <property type="match status" value="1"/>
</dbReference>
<gene>
    <name evidence="10" type="ORF">AALO_G00090730</name>
</gene>
<comment type="subcellular location">
    <subcellularLocation>
        <location evidence="1">Nucleus</location>
    </subcellularLocation>
</comment>
<dbReference type="GO" id="GO:0003677">
    <property type="term" value="F:DNA binding"/>
    <property type="evidence" value="ECO:0007669"/>
    <property type="project" value="UniProtKB-KW"/>
</dbReference>
<dbReference type="AlphaFoldDB" id="A0AAV6GV03"/>
<name>A0AAV6GV03_9TELE</name>
<keyword evidence="3 7" id="KW-0863">Zinc-finger</keyword>
<reference evidence="10" key="1">
    <citation type="submission" date="2020-10" db="EMBL/GenBank/DDBJ databases">
        <title>Chromosome-scale genome assembly of the Allis shad, Alosa alosa.</title>
        <authorList>
            <person name="Margot Z."/>
            <person name="Christophe K."/>
            <person name="Cabau C."/>
            <person name="Louis A."/>
            <person name="Berthelot C."/>
            <person name="Parey E."/>
            <person name="Roest Crollius H."/>
            <person name="Montfort J."/>
            <person name="Robinson-Rechavi M."/>
            <person name="Bucao C."/>
            <person name="Bouchez O."/>
            <person name="Gislard M."/>
            <person name="Lluch J."/>
            <person name="Milhes M."/>
            <person name="Lampietro C."/>
            <person name="Lopez Roques C."/>
            <person name="Donnadieu C."/>
            <person name="Braasch I."/>
            <person name="Desvignes T."/>
            <person name="Postlethwait J."/>
            <person name="Bobe J."/>
            <person name="Guiguen Y."/>
        </authorList>
    </citation>
    <scope>NUCLEOTIDE SEQUENCE</scope>
    <source>
        <strain evidence="10">M-15738</strain>
        <tissue evidence="10">Blood</tissue>
    </source>
</reference>
<dbReference type="EMBL" id="JADWDJ010000007">
    <property type="protein sequence ID" value="KAG5277727.1"/>
    <property type="molecule type" value="Genomic_DNA"/>
</dbReference>
<feature type="region of interest" description="Disordered" evidence="8">
    <location>
        <begin position="68"/>
        <end position="185"/>
    </location>
</feature>
<evidence type="ECO:0000256" key="1">
    <source>
        <dbReference type="ARBA" id="ARBA00004123"/>
    </source>
</evidence>
<evidence type="ECO:0000259" key="9">
    <source>
        <dbReference type="PROSITE" id="PS50808"/>
    </source>
</evidence>
<dbReference type="Pfam" id="PF05699">
    <property type="entry name" value="Dimer_Tnp_hAT"/>
    <property type="match status" value="1"/>
</dbReference>
<dbReference type="SUPFAM" id="SSF57667">
    <property type="entry name" value="beta-beta-alpha zinc fingers"/>
    <property type="match status" value="1"/>
</dbReference>
<dbReference type="InterPro" id="IPR052865">
    <property type="entry name" value="Zinc_finger_BED"/>
</dbReference>
<dbReference type="SUPFAM" id="SSF140996">
    <property type="entry name" value="Hermes dimerisation domain"/>
    <property type="match status" value="1"/>
</dbReference>
<accession>A0AAV6GV03</accession>
<dbReference type="SMART" id="SM00614">
    <property type="entry name" value="ZnF_BED"/>
    <property type="match status" value="1"/>
</dbReference>
<keyword evidence="5" id="KW-0238">DNA-binding</keyword>
<feature type="compositionally biased region" description="Basic and acidic residues" evidence="8">
    <location>
        <begin position="78"/>
        <end position="94"/>
    </location>
</feature>
<proteinExistence type="predicted"/>
<dbReference type="InterPro" id="IPR036236">
    <property type="entry name" value="Znf_C2H2_sf"/>
</dbReference>
<organism evidence="10 11">
    <name type="scientific">Alosa alosa</name>
    <name type="common">allis shad</name>
    <dbReference type="NCBI Taxonomy" id="278164"/>
    <lineage>
        <taxon>Eukaryota</taxon>
        <taxon>Metazoa</taxon>
        <taxon>Chordata</taxon>
        <taxon>Craniata</taxon>
        <taxon>Vertebrata</taxon>
        <taxon>Euteleostomi</taxon>
        <taxon>Actinopterygii</taxon>
        <taxon>Neopterygii</taxon>
        <taxon>Teleostei</taxon>
        <taxon>Clupei</taxon>
        <taxon>Clupeiformes</taxon>
        <taxon>Clupeoidei</taxon>
        <taxon>Clupeidae</taxon>
        <taxon>Alosa</taxon>
    </lineage>
</organism>
<evidence type="ECO:0000313" key="10">
    <source>
        <dbReference type="EMBL" id="KAG5277727.1"/>
    </source>
</evidence>
<dbReference type="InterPro" id="IPR008906">
    <property type="entry name" value="HATC_C_dom"/>
</dbReference>
<keyword evidence="4" id="KW-0862">Zinc</keyword>
<dbReference type="GO" id="GO:0008270">
    <property type="term" value="F:zinc ion binding"/>
    <property type="evidence" value="ECO:0007669"/>
    <property type="project" value="UniProtKB-KW"/>
</dbReference>
<dbReference type="PROSITE" id="PS50808">
    <property type="entry name" value="ZF_BED"/>
    <property type="match status" value="1"/>
</dbReference>
<evidence type="ECO:0000256" key="3">
    <source>
        <dbReference type="ARBA" id="ARBA00022771"/>
    </source>
</evidence>
<comment type="caution">
    <text evidence="10">The sequence shown here is derived from an EMBL/GenBank/DDBJ whole genome shotgun (WGS) entry which is preliminary data.</text>
</comment>
<protein>
    <recommendedName>
        <fullName evidence="9">BED-type domain-containing protein</fullName>
    </recommendedName>
</protein>
<dbReference type="Pfam" id="PF02892">
    <property type="entry name" value="zf-BED"/>
    <property type="match status" value="1"/>
</dbReference>
<dbReference type="GO" id="GO:0005634">
    <property type="term" value="C:nucleus"/>
    <property type="evidence" value="ECO:0007669"/>
    <property type="project" value="UniProtKB-SubCell"/>
</dbReference>
<keyword evidence="6" id="KW-0539">Nucleus</keyword>
<sequence length="833" mass="91812">MVLERLHGWESHLNGRHTQQIKSRSSPLQSEQLMAADEPDQLMSEQMMSSDGQIPLILGIKEENSVHGYEECSQYEDADPRMEQNDSSDADTKPKQIQTSLVSSEGLEAPASDDDDDDDDDEDYEVDDNDGDGDDDDEDYGDYSRSAKIRKRGNSRTDQTMNTSRAVKADLVQDPAMDSSPPARKRRAVTSAIWEHFTTSSTDPTKVICKLCKTILSRGKNQKRLTTSSMHNHIHFKHPALSKTPPTQGHAPHHLASTLKLTAQKPRQDLMHNAQLPIMAVYNSNTLYPDDHPTAKQITEALGEMICQDLLPFSVVENKGLLRLLAVTAPRYRVPSPMHFSCTVVPNLYNNIRAKVKKSLLSIEGDVVHCTTDIWTSKSSTNAYLSLTGHWAGREVTGSESVSHRRVAVLLGLSVINLEHTASSVLEKLQCLIAAWQREISDRFSVQFFVTDDDASNAVKAIADGGFGRIRCVARALHSVVTGALTQCRAVSHAITIGRKITAFVHSSNDATVKLHQIQVELGLPLNTMVLDVSTRWNSTFQMLRRLLEQKSAIVAMGTQLDSAGSLSHHQWELIEATLKILQPFEEATRNAFEDGTSLSSVIPCVQALKASIGNLKTTAGVQALPEARKLAISLEALLVEQFQPVLQDPTGPYFKATLLDPRFKMMPSSLLSESDFNRLKAEVVSEVEERLGHLVGEPDDAAATSDLSTAAAEEDTVRKSLFWGAMQSMSQKSERSAKTHLSSSSIVENYLAECNTVSLSSDPLVTYWSRKMVTQPALAHVAVKYLTCPPTSVSSEQLFSTAGDVVSPHCSTLLPAHAQQLLFTKFNLEKFE</sequence>
<evidence type="ECO:0000313" key="11">
    <source>
        <dbReference type="Proteomes" id="UP000823561"/>
    </source>
</evidence>
<dbReference type="PANTHER" id="PTHR47241:SF1">
    <property type="entry name" value="BED-TYPE DOMAIN-CONTAINING PROTEIN"/>
    <property type="match status" value="1"/>
</dbReference>
<feature type="compositionally biased region" description="Polar residues" evidence="8">
    <location>
        <begin position="156"/>
        <end position="165"/>
    </location>
</feature>
<evidence type="ECO:0000256" key="5">
    <source>
        <dbReference type="ARBA" id="ARBA00023125"/>
    </source>
</evidence>
<feature type="compositionally biased region" description="Polar residues" evidence="8">
    <location>
        <begin position="16"/>
        <end position="32"/>
    </location>
</feature>
<evidence type="ECO:0000256" key="4">
    <source>
        <dbReference type="ARBA" id="ARBA00022833"/>
    </source>
</evidence>
<evidence type="ECO:0000256" key="2">
    <source>
        <dbReference type="ARBA" id="ARBA00022723"/>
    </source>
</evidence>
<keyword evidence="2" id="KW-0479">Metal-binding</keyword>
<feature type="region of interest" description="Disordered" evidence="8">
    <location>
        <begin position="10"/>
        <end position="39"/>
    </location>
</feature>
<feature type="domain" description="BED-type" evidence="9">
    <location>
        <begin position="188"/>
        <end position="245"/>
    </location>
</feature>